<dbReference type="InterPro" id="IPR011330">
    <property type="entry name" value="Glyco_hydro/deAcase_b/a-brl"/>
</dbReference>
<dbReference type="InterPro" id="IPR051398">
    <property type="entry name" value="Polysacch_Deacetylase"/>
</dbReference>
<keyword evidence="1" id="KW-0732">Signal</keyword>
<organism evidence="3 4">
    <name type="scientific">Candidatus Bilophila faecipullorum</name>
    <dbReference type="NCBI Taxonomy" id="2838482"/>
    <lineage>
        <taxon>Bacteria</taxon>
        <taxon>Pseudomonadati</taxon>
        <taxon>Thermodesulfobacteriota</taxon>
        <taxon>Desulfovibrionia</taxon>
        <taxon>Desulfovibrionales</taxon>
        <taxon>Desulfovibrionaceae</taxon>
        <taxon>Bilophila</taxon>
    </lineage>
</organism>
<dbReference type="PANTHER" id="PTHR34216">
    <property type="match status" value="1"/>
</dbReference>
<dbReference type="GO" id="GO:0016810">
    <property type="term" value="F:hydrolase activity, acting on carbon-nitrogen (but not peptide) bonds"/>
    <property type="evidence" value="ECO:0007669"/>
    <property type="project" value="InterPro"/>
</dbReference>
<gene>
    <name evidence="3" type="ORF">H9874_10460</name>
</gene>
<evidence type="ECO:0000259" key="2">
    <source>
        <dbReference type="Pfam" id="PF01522"/>
    </source>
</evidence>
<dbReference type="CDD" id="cd10969">
    <property type="entry name" value="CE4_Ecf1_like_5s"/>
    <property type="match status" value="1"/>
</dbReference>
<accession>A0A9D1R200</accession>
<proteinExistence type="predicted"/>
<reference evidence="3" key="2">
    <citation type="submission" date="2021-04" db="EMBL/GenBank/DDBJ databases">
        <authorList>
            <person name="Gilroy R."/>
        </authorList>
    </citation>
    <scope>NUCLEOTIDE SEQUENCE</scope>
    <source>
        <strain evidence="3">ChiSxjej5B17-1746</strain>
    </source>
</reference>
<dbReference type="EMBL" id="DXGI01000389">
    <property type="protein sequence ID" value="HIW79547.1"/>
    <property type="molecule type" value="Genomic_DNA"/>
</dbReference>
<evidence type="ECO:0000256" key="1">
    <source>
        <dbReference type="ARBA" id="ARBA00022729"/>
    </source>
</evidence>
<name>A0A9D1R200_9BACT</name>
<dbReference type="AlphaFoldDB" id="A0A9D1R200"/>
<dbReference type="GO" id="GO:0005975">
    <property type="term" value="P:carbohydrate metabolic process"/>
    <property type="evidence" value="ECO:0007669"/>
    <property type="project" value="InterPro"/>
</dbReference>
<protein>
    <submittedName>
        <fullName evidence="3">Polysaccharide deacetylase family protein</fullName>
    </submittedName>
</protein>
<comment type="caution">
    <text evidence="3">The sequence shown here is derived from an EMBL/GenBank/DDBJ whole genome shotgun (WGS) entry which is preliminary data.</text>
</comment>
<dbReference type="Gene3D" id="3.20.20.370">
    <property type="entry name" value="Glycoside hydrolase/deacetylase"/>
    <property type="match status" value="1"/>
</dbReference>
<feature type="domain" description="NodB homology" evidence="2">
    <location>
        <begin position="58"/>
        <end position="166"/>
    </location>
</feature>
<reference evidence="3" key="1">
    <citation type="journal article" date="2021" name="PeerJ">
        <title>Extensive microbial diversity within the chicken gut microbiome revealed by metagenomics and culture.</title>
        <authorList>
            <person name="Gilroy R."/>
            <person name="Ravi A."/>
            <person name="Getino M."/>
            <person name="Pursley I."/>
            <person name="Horton D.L."/>
            <person name="Alikhan N.F."/>
            <person name="Baker D."/>
            <person name="Gharbi K."/>
            <person name="Hall N."/>
            <person name="Watson M."/>
            <person name="Adriaenssens E.M."/>
            <person name="Foster-Nyarko E."/>
            <person name="Jarju S."/>
            <person name="Secka A."/>
            <person name="Antonio M."/>
            <person name="Oren A."/>
            <person name="Chaudhuri R.R."/>
            <person name="La Ragione R."/>
            <person name="Hildebrand F."/>
            <person name="Pallen M.J."/>
        </authorList>
    </citation>
    <scope>NUCLEOTIDE SEQUENCE</scope>
    <source>
        <strain evidence="3">ChiSxjej5B17-1746</strain>
    </source>
</reference>
<evidence type="ECO:0000313" key="4">
    <source>
        <dbReference type="Proteomes" id="UP000824264"/>
    </source>
</evidence>
<sequence length="384" mass="43411">MNTQSLPVLMYHYVNRFPGATTVSPEAFEAQCRGMAENGWRGVGLDEAEAFLLHGTPLPRRSLLITFDDGYLDNYVYAWPILRKYGHKGVVFAVTDRLEKASGPRPTLADVRSGSELTLPPVDTPLQATDYGFQERRDLFMSWEEARRMEESGVMAVAAHSARHLAVFAGPEWGPVNRHDRRKAASPFEEAAKRFHVPGTRLNTFNRTDFPVVWGLPRFKERPFLHSRAFIPSPELVRAVRGLVPQDIREARAFFEHPGKVAELEALVASFAQDRLGTPETEEKRRERVRAEIASCAETLRRELGHPVRSLCWPWGSGSDVAVEEARQEGFAVFFTTRMGANPPAAPAAVRRFKVRDAGWTWLRLRLEIYSRPRLAALYAACRL</sequence>
<evidence type="ECO:0000313" key="3">
    <source>
        <dbReference type="EMBL" id="HIW79547.1"/>
    </source>
</evidence>
<dbReference type="SUPFAM" id="SSF88713">
    <property type="entry name" value="Glycoside hydrolase/deacetylase"/>
    <property type="match status" value="1"/>
</dbReference>
<dbReference type="PANTHER" id="PTHR34216:SF7">
    <property type="entry name" value="POLY-BETA-1,6-N-ACETYL-D-GLUCOSAMINE N-DEACETYLASE"/>
    <property type="match status" value="1"/>
</dbReference>
<dbReference type="Pfam" id="PF01522">
    <property type="entry name" value="Polysacc_deac_1"/>
    <property type="match status" value="1"/>
</dbReference>
<dbReference type="InterPro" id="IPR002509">
    <property type="entry name" value="NODB_dom"/>
</dbReference>
<dbReference type="Proteomes" id="UP000824264">
    <property type="component" value="Unassembled WGS sequence"/>
</dbReference>